<dbReference type="InterPro" id="IPR036770">
    <property type="entry name" value="Ankyrin_rpt-contain_sf"/>
</dbReference>
<evidence type="ECO:0000313" key="4">
    <source>
        <dbReference type="Proteomes" id="UP000031307"/>
    </source>
</evidence>
<reference evidence="3 4" key="1">
    <citation type="journal article" date="2014" name="Mol. Biol. Evol.">
        <title>Massive expansion of Ubiquitination-related gene families within the Chlamydiae.</title>
        <authorList>
            <person name="Domman D."/>
            <person name="Collingro A."/>
            <person name="Lagkouvardos I."/>
            <person name="Gehre L."/>
            <person name="Weinmaier T."/>
            <person name="Rattei T."/>
            <person name="Subtil A."/>
            <person name="Horn M."/>
        </authorList>
    </citation>
    <scope>NUCLEOTIDE SEQUENCE [LARGE SCALE GENOMIC DNA]</scope>
    <source>
        <strain evidence="3 4">OEW1</strain>
    </source>
</reference>
<feature type="compositionally biased region" description="Low complexity" evidence="1">
    <location>
        <begin position="10"/>
        <end position="22"/>
    </location>
</feature>
<evidence type="ECO:0000256" key="1">
    <source>
        <dbReference type="SAM" id="MobiDB-lite"/>
    </source>
</evidence>
<dbReference type="Gene3D" id="1.25.40.20">
    <property type="entry name" value="Ankyrin repeat-containing domain"/>
    <property type="match status" value="2"/>
</dbReference>
<accession>A0A0C1C4V7</accession>
<evidence type="ECO:0000313" key="3">
    <source>
        <dbReference type="EMBL" id="KIA76245.1"/>
    </source>
</evidence>
<dbReference type="AlphaFoldDB" id="A0A0C1C4V7"/>
<dbReference type="Pfam" id="PF00651">
    <property type="entry name" value="BTB"/>
    <property type="match status" value="1"/>
</dbReference>
<dbReference type="RefSeq" id="WP_013924268.1">
    <property type="nucleotide sequence ID" value="NZ_JSAM01000126.1"/>
</dbReference>
<dbReference type="Proteomes" id="UP000031307">
    <property type="component" value="Unassembled WGS sequence"/>
</dbReference>
<gene>
    <name evidence="3" type="ORF">DB43_AP00010</name>
</gene>
<dbReference type="InterPro" id="IPR052457">
    <property type="entry name" value="Ankyrin-DD_containing_protein"/>
</dbReference>
<dbReference type="EMBL" id="JSAM01000126">
    <property type="protein sequence ID" value="KIA76245.1"/>
    <property type="molecule type" value="Genomic_DNA"/>
</dbReference>
<dbReference type="PANTHER" id="PTHR24125">
    <property type="entry name" value="ANKYRIN REPEAT AND DEATH DOMAIN-CONTAINING PROTEIN"/>
    <property type="match status" value="1"/>
</dbReference>
<dbReference type="Gene3D" id="3.80.10.10">
    <property type="entry name" value="Ribonuclease Inhibitor"/>
    <property type="match status" value="1"/>
</dbReference>
<dbReference type="InterPro" id="IPR000210">
    <property type="entry name" value="BTB/POZ_dom"/>
</dbReference>
<organism evidence="3 4">
    <name type="scientific">Parachlamydia acanthamoebae</name>
    <dbReference type="NCBI Taxonomy" id="83552"/>
    <lineage>
        <taxon>Bacteria</taxon>
        <taxon>Pseudomonadati</taxon>
        <taxon>Chlamydiota</taxon>
        <taxon>Chlamydiia</taxon>
        <taxon>Parachlamydiales</taxon>
        <taxon>Parachlamydiaceae</taxon>
        <taxon>Parachlamydia</taxon>
    </lineage>
</organism>
<protein>
    <recommendedName>
        <fullName evidence="2">BTB domain-containing protein</fullName>
    </recommendedName>
</protein>
<dbReference type="Gene3D" id="3.30.710.10">
    <property type="entry name" value="Potassium Channel Kv1.1, Chain A"/>
    <property type="match status" value="1"/>
</dbReference>
<sequence length="1149" mass="130547">MQPSDFNPVSSSSSSSSSSSISATGKRKETASQVFETTAEKKPRPESPALNERVTAMSSDQEIDPRLTFIQGTAIQSIPVNPLFDAIRRKDTEALINSLAGEGKFLFRNRDTQNKNIFHIAAMSGSVEIFNILYKFASHYVSYDWRSDLLNGQDIFGNTPLSFANLLSSRLTYCFLQSGANPEIMNGRGVSVLSRNSELGHALFYYHLYAISNNENNYWIISQHMGQLSQRLLASPQSSPALRSLAYIWNMHGQYGLGALHSLFSPVLIVCSDGLVKIPQIFVDVLKMKSQKFRDACDDKEVLESGIVKGHGAGNNREPIVFDKIDTESFEMLLEILFAPKANSRLMIHQLVHKMVNGVFIDLLFDEQLIRDQEGKNILHRFVIAKNLNGFLKILEHINRADPQDFFGKCRRAALNIFDHSEKTPLHYAENDPAFVVPLLKAGADPRYKMTNSSLLQVAGDQYNFIFLSMYYKHLLESKDDFLDEMEVYVNNILADLRESPEETVPPAILCLAWIWEAFKDKHNGLRTLFQDVTIGCNDGEAVIPKIFVEVLKHKSPAFLKSFGEGYPLSDIDLESFKKVIESLFSGKTFVALNSHLMLKQLGSPPILYELLMDELLQFEKADNGRNIFHVTAINNDVRACKSFLGCLENPTTFFHERRLKALNKPDVHGLRPLEYAMKSSDQLAALYISIGADTYKGRNVELNKNILAICRNYIQLSKQEKKQTRETLIEILESIAKAPEKYSPGHAGMANAWMKLSGDPKNAAKTLFANYTFSCTDGPFVIPKIIVEALREKSPYFRGLLEGNFKENVHPDSISLSCMKVQNFEMIIKLLFAEDNCFREFDNALEIISIIDYLQLRELIKGSCSFLKMACEEYFSSDELTKPEAFANIAEIHRFADALQLDQIKAVILEFIEKRSNCSLLNKHFKEDFSRFQSSIELMREVPIRNLDFSGGYLTDNVLEELNKIPTLSELNFVDCEIQLSNSAIEKLRTGELLPNLKIFSFVSLQHLEIFDQLMSIQRFRFQVGDHLNLSMVKINFKHGHTEALIHSLARYLDHPALTHLDFDEGLLTTRKFRAICKIKALKNLTFYGTSVKLDSSFLNLLRLQEIPNGLNKLEFIDCFISAQTLRELKKIEHFKIIITNPKRPKNK</sequence>
<dbReference type="SUPFAM" id="SSF54695">
    <property type="entry name" value="POZ domain"/>
    <property type="match status" value="1"/>
</dbReference>
<feature type="region of interest" description="Disordered" evidence="1">
    <location>
        <begin position="1"/>
        <end position="49"/>
    </location>
</feature>
<dbReference type="InterPro" id="IPR011333">
    <property type="entry name" value="SKP1/BTB/POZ_sf"/>
</dbReference>
<dbReference type="PANTHER" id="PTHR24125:SF5">
    <property type="entry name" value="ANKYRIN REPEAT PROTEIN"/>
    <property type="match status" value="1"/>
</dbReference>
<evidence type="ECO:0000259" key="2">
    <source>
        <dbReference type="Pfam" id="PF00651"/>
    </source>
</evidence>
<dbReference type="PATRIC" id="fig|83552.4.peg.2631"/>
<dbReference type="InterPro" id="IPR002110">
    <property type="entry name" value="Ankyrin_rpt"/>
</dbReference>
<dbReference type="SUPFAM" id="SSF48403">
    <property type="entry name" value="Ankyrin repeat"/>
    <property type="match status" value="1"/>
</dbReference>
<name>A0A0C1C4V7_9BACT</name>
<dbReference type="SMART" id="SM00248">
    <property type="entry name" value="ANK"/>
    <property type="match status" value="5"/>
</dbReference>
<dbReference type="InterPro" id="IPR032675">
    <property type="entry name" value="LRR_dom_sf"/>
</dbReference>
<comment type="caution">
    <text evidence="3">The sequence shown here is derived from an EMBL/GenBank/DDBJ whole genome shotgun (WGS) entry which is preliminary data.</text>
</comment>
<feature type="domain" description="BTB" evidence="2">
    <location>
        <begin position="793"/>
        <end position="869"/>
    </location>
</feature>
<proteinExistence type="predicted"/>
<dbReference type="SUPFAM" id="SSF52047">
    <property type="entry name" value="RNI-like"/>
    <property type="match status" value="1"/>
</dbReference>